<proteinExistence type="predicted"/>
<dbReference type="AlphaFoldDB" id="A0A1M5D1C1"/>
<accession>A0A1M5D1C1</accession>
<gene>
    <name evidence="1" type="ORF">SAMN02787073_2446</name>
</gene>
<protein>
    <recommendedName>
        <fullName evidence="3">Outer membrane protein beta-barrel domain-containing protein</fullName>
    </recommendedName>
</protein>
<dbReference type="EMBL" id="FQVE01000003">
    <property type="protein sequence ID" value="SHF60808.1"/>
    <property type="molecule type" value="Genomic_DNA"/>
</dbReference>
<sequence>MIKMYFSIMLFTCALAFSQEKKEINKSVTGIQAGFIGVDLYNETRISEKISLRSQISFNPSIWGGDLYSRKGFALAPSISIAPKYYYNFDSRVENGRNTKNNAGNFVSLKLEYTPDLFVISNVDNIHVNEMLALIPNWGMRRNFAENFNYELRLGLGLGKIIKGGYDVQVVPEISFKVGYDF</sequence>
<evidence type="ECO:0000313" key="2">
    <source>
        <dbReference type="Proteomes" id="UP000184108"/>
    </source>
</evidence>
<reference evidence="2" key="1">
    <citation type="submission" date="2016-11" db="EMBL/GenBank/DDBJ databases">
        <authorList>
            <person name="Varghese N."/>
            <person name="Submissions S."/>
        </authorList>
    </citation>
    <scope>NUCLEOTIDE SEQUENCE [LARGE SCALE GENOMIC DNA]</scope>
    <source>
        <strain evidence="2">YR203</strain>
    </source>
</reference>
<name>A0A1M5D1C1_9FLAO</name>
<evidence type="ECO:0000313" key="1">
    <source>
        <dbReference type="EMBL" id="SHF60808.1"/>
    </source>
</evidence>
<organism evidence="1 2">
    <name type="scientific">Chryseobacterium vrystaatense</name>
    <dbReference type="NCBI Taxonomy" id="307480"/>
    <lineage>
        <taxon>Bacteria</taxon>
        <taxon>Pseudomonadati</taxon>
        <taxon>Bacteroidota</taxon>
        <taxon>Flavobacteriia</taxon>
        <taxon>Flavobacteriales</taxon>
        <taxon>Weeksellaceae</taxon>
        <taxon>Chryseobacterium group</taxon>
        <taxon>Chryseobacterium</taxon>
    </lineage>
</organism>
<dbReference type="Proteomes" id="UP000184108">
    <property type="component" value="Unassembled WGS sequence"/>
</dbReference>
<dbReference type="RefSeq" id="WP_073173849.1">
    <property type="nucleotide sequence ID" value="NZ_FQVE01000003.1"/>
</dbReference>
<evidence type="ECO:0008006" key="3">
    <source>
        <dbReference type="Google" id="ProtNLM"/>
    </source>
</evidence>